<proteinExistence type="inferred from homology"/>
<keyword evidence="2 7" id="KW-0285">Flavoprotein</keyword>
<gene>
    <name evidence="10" type="ORF">KACHI17_17970</name>
</gene>
<dbReference type="PANTHER" id="PTHR43821:SF1">
    <property type="entry name" value="NAD(P)H NITROREDUCTASE YDJA-RELATED"/>
    <property type="match status" value="1"/>
</dbReference>
<dbReference type="CDD" id="cd02135">
    <property type="entry name" value="YdjA-like"/>
    <property type="match status" value="1"/>
</dbReference>
<comment type="cofactor">
    <cofactor evidence="8">
        <name>FMN</name>
        <dbReference type="ChEBI" id="CHEBI:58210"/>
    </cofactor>
    <text evidence="8">Binds 1 FMN per subunit.</text>
</comment>
<dbReference type="Gene3D" id="3.40.109.10">
    <property type="entry name" value="NADH Oxidase"/>
    <property type="match status" value="1"/>
</dbReference>
<protein>
    <recommendedName>
        <fullName evidence="7">Putative NAD(P)H nitroreductase</fullName>
        <ecNumber evidence="7">1.-.-.-</ecNumber>
    </recommendedName>
</protein>
<evidence type="ECO:0000256" key="3">
    <source>
        <dbReference type="ARBA" id="ARBA00022643"/>
    </source>
</evidence>
<evidence type="ECO:0000313" key="10">
    <source>
        <dbReference type="EMBL" id="BFG70916.1"/>
    </source>
</evidence>
<dbReference type="SUPFAM" id="SSF55469">
    <property type="entry name" value="FMN-dependent nitroreductase-like"/>
    <property type="match status" value="1"/>
</dbReference>
<dbReference type="InterPro" id="IPR029479">
    <property type="entry name" value="Nitroreductase"/>
</dbReference>
<dbReference type="RefSeq" id="WP_353548552.1">
    <property type="nucleotide sequence ID" value="NZ_AP029612.1"/>
</dbReference>
<feature type="binding site" evidence="8">
    <location>
        <position position="42"/>
    </location>
    <ligand>
        <name>FMN</name>
        <dbReference type="ChEBI" id="CHEBI:58210"/>
        <note>ligand shared between dimeric partners</note>
    </ligand>
</feature>
<dbReference type="EMBL" id="AP029612">
    <property type="protein sequence ID" value="BFG70916.1"/>
    <property type="molecule type" value="Genomic_DNA"/>
</dbReference>
<feature type="binding site" description="in other chain" evidence="8">
    <location>
        <begin position="11"/>
        <end position="13"/>
    </location>
    <ligand>
        <name>FMN</name>
        <dbReference type="ChEBI" id="CHEBI:58210"/>
        <note>ligand shared between dimeric partners</note>
    </ligand>
</feature>
<dbReference type="AlphaFoldDB" id="A0AAT9GK80"/>
<dbReference type="EC" id="1.-.-.-" evidence="7"/>
<feature type="binding site" description="in other chain" evidence="8">
    <location>
        <begin position="138"/>
        <end position="140"/>
    </location>
    <ligand>
        <name>FMN</name>
        <dbReference type="ChEBI" id="CHEBI:58210"/>
        <note>ligand shared between dimeric partners</note>
    </ligand>
</feature>
<comment type="similarity">
    <text evidence="1 7">Belongs to the nitroreductase family.</text>
</comment>
<dbReference type="InterPro" id="IPR052530">
    <property type="entry name" value="NAD(P)H_nitroreductase"/>
</dbReference>
<keyword evidence="5 7" id="KW-0560">Oxidoreductase</keyword>
<evidence type="ECO:0000259" key="9">
    <source>
        <dbReference type="Pfam" id="PF00881"/>
    </source>
</evidence>
<name>A0AAT9GK80_9BACT</name>
<keyword evidence="4 7" id="KW-0521">NADP</keyword>
<evidence type="ECO:0000256" key="4">
    <source>
        <dbReference type="ARBA" id="ARBA00022857"/>
    </source>
</evidence>
<dbReference type="Pfam" id="PF00881">
    <property type="entry name" value="Nitroreductase"/>
    <property type="match status" value="1"/>
</dbReference>
<sequence length="191" mass="21524">MSTLKKIIHERRSIKPSSMNGKKIDRSLIQYLLELADWAPTHGRTEPWRFIVFSGQGLQTFAQQHAALYKNHTAEESFTNAKYQNIIQNGEKASHIIAIYMKRQATQKIPLIEEIAATAAAIEHILLGAQEQGIAALWSTGGMTYHDSMKQLLGLEEQDLMMGLLYLGYTDDASPVAKRNIPLAEKITWKD</sequence>
<dbReference type="InterPro" id="IPR000415">
    <property type="entry name" value="Nitroreductase-like"/>
</dbReference>
<organism evidence="10">
    <name type="scientific">Sediminibacterium sp. KACHI17</name>
    <dbReference type="NCBI Taxonomy" id="1751071"/>
    <lineage>
        <taxon>Bacteria</taxon>
        <taxon>Pseudomonadati</taxon>
        <taxon>Bacteroidota</taxon>
        <taxon>Chitinophagia</taxon>
        <taxon>Chitinophagales</taxon>
        <taxon>Chitinophagaceae</taxon>
        <taxon>Sediminibacterium</taxon>
    </lineage>
</organism>
<dbReference type="InterPro" id="IPR026021">
    <property type="entry name" value="YdjA-like"/>
</dbReference>
<feature type="domain" description="Nitroreductase" evidence="9">
    <location>
        <begin position="8"/>
        <end position="169"/>
    </location>
</feature>
<dbReference type="PIRSF" id="PIRSF000232">
    <property type="entry name" value="YdjA"/>
    <property type="match status" value="1"/>
</dbReference>
<evidence type="ECO:0000256" key="7">
    <source>
        <dbReference type="PIRNR" id="PIRNR000232"/>
    </source>
</evidence>
<reference evidence="10" key="1">
    <citation type="submission" date="2024-02" db="EMBL/GenBank/DDBJ databases">
        <title>Sediminibacterium planktonica sp. nov. and Sediminibacterium longus sp. nov., isolated from surface lake and river water.</title>
        <authorList>
            <person name="Watanabe K."/>
            <person name="Takemine S."/>
            <person name="Ishii Y."/>
            <person name="Ogata Y."/>
            <person name="Shindo C."/>
            <person name="Suda W."/>
        </authorList>
    </citation>
    <scope>NUCLEOTIDE SEQUENCE</scope>
    <source>
        <strain evidence="10">KACHI17</strain>
    </source>
</reference>
<evidence type="ECO:0000256" key="2">
    <source>
        <dbReference type="ARBA" id="ARBA00022630"/>
    </source>
</evidence>
<evidence type="ECO:0000256" key="1">
    <source>
        <dbReference type="ARBA" id="ARBA00007118"/>
    </source>
</evidence>
<keyword evidence="6 7" id="KW-0520">NAD</keyword>
<dbReference type="PANTHER" id="PTHR43821">
    <property type="entry name" value="NAD(P)H NITROREDUCTASE YDJA-RELATED"/>
    <property type="match status" value="1"/>
</dbReference>
<accession>A0AAT9GK80</accession>
<keyword evidence="3 7" id="KW-0288">FMN</keyword>
<evidence type="ECO:0000256" key="8">
    <source>
        <dbReference type="PIRSR" id="PIRSR000232-1"/>
    </source>
</evidence>
<evidence type="ECO:0000256" key="6">
    <source>
        <dbReference type="ARBA" id="ARBA00023027"/>
    </source>
</evidence>
<evidence type="ECO:0000256" key="5">
    <source>
        <dbReference type="ARBA" id="ARBA00023002"/>
    </source>
</evidence>
<dbReference type="GO" id="GO:0016491">
    <property type="term" value="F:oxidoreductase activity"/>
    <property type="evidence" value="ECO:0007669"/>
    <property type="project" value="UniProtKB-UniRule"/>
</dbReference>